<organism evidence="3">
    <name type="scientific">Trypanosoma brucei</name>
    <dbReference type="NCBI Taxonomy" id="5691"/>
    <lineage>
        <taxon>Eukaryota</taxon>
        <taxon>Discoba</taxon>
        <taxon>Euglenozoa</taxon>
        <taxon>Kinetoplastea</taxon>
        <taxon>Metakinetoplastina</taxon>
        <taxon>Trypanosomatida</taxon>
        <taxon>Trypanosomatidae</taxon>
        <taxon>Trypanosoma</taxon>
    </lineage>
</organism>
<evidence type="ECO:0000256" key="2">
    <source>
        <dbReference type="SAM" id="SignalP"/>
    </source>
</evidence>
<proteinExistence type="predicted"/>
<dbReference type="VEuPathDB" id="TriTrypDB:Tb1125.11.18030"/>
<evidence type="ECO:0000256" key="1">
    <source>
        <dbReference type="SAM" id="MobiDB-lite"/>
    </source>
</evidence>
<dbReference type="AlphaFoldDB" id="M4SXV8"/>
<name>M4SXV8_9TRYP</name>
<sequence length="463" mass="49151">MNGSKGWASTISLLVVFSGLLTQKAAASEVPAPTAAREACNTNCGCLHRLRKLKTKIEATLATAERKLTTNAEAAASLAAAATSGTSEDAKKFGPLAASALATAAEAAAIYSANAPKLRHFLKTLNHLEAGYTIAMKIQGTSEKAKMTGGGNHYSTATFTDGQLTRPPLAACAVASNEDKKEVSLAVLNSKQKFKEPTMHTAVDLGCHKDTNTACNGATAQDIIRAQLKYTEAATAQHSAQRTNNAALATAIADKLPLDLSTEDEKDKNTTLAVAAVQALEALPDLSTGPAYDTEANMKALVARIALGIPAEQKLSDSNDQEIKTKIKELYGENYGDFAAKIWNKLPDTTVTYFTATETKTEKLKALSNPEGIATAIGAGLAKAATLQMQTKCPTQSTTTEQKDKPEEPAKTADECKKHKTSEDCKKGGCEFDDKKDPKCFPKAETEKKDEKSFSRNLRVSVS</sequence>
<dbReference type="EMBL" id="KC612695">
    <property type="protein sequence ID" value="AGH60126.1"/>
    <property type="molecule type" value="Genomic_DNA"/>
</dbReference>
<feature type="compositionally biased region" description="Basic and acidic residues" evidence="1">
    <location>
        <begin position="401"/>
        <end position="454"/>
    </location>
</feature>
<reference evidence="3" key="2">
    <citation type="journal article" date="2014" name="Mol. Biochem. Parasitol.">
        <title>Capturing the variant surface glycoprotein repertoire (the VSGnome) of Trypanosoma brucei Lister 427.</title>
        <authorList>
            <person name="Cross G.A."/>
            <person name="Kim H.S."/>
            <person name="Wickstead B."/>
        </authorList>
    </citation>
    <scope>NUCLEOTIDE SEQUENCE</scope>
    <source>
        <strain evidence="3">Lister 427</strain>
    </source>
</reference>
<protein>
    <submittedName>
        <fullName evidence="3">Variant surface glycoprotein 1188</fullName>
    </submittedName>
</protein>
<feature type="chain" id="PRO_5004057920" evidence="2">
    <location>
        <begin position="28"/>
        <end position="463"/>
    </location>
</feature>
<feature type="signal peptide" evidence="2">
    <location>
        <begin position="1"/>
        <end position="27"/>
    </location>
</feature>
<dbReference type="SUPFAM" id="SSF58087">
    <property type="entry name" value="Variant surface glycoprotein (N-terminal domain)"/>
    <property type="match status" value="1"/>
</dbReference>
<dbReference type="VEuPathDB" id="TriTrypDB:Tb11.v5.1008"/>
<dbReference type="Gene3D" id="1.10.470.10">
    <property type="entry name" value="Variant Surface Glycoprotein, subunit A, domain 2"/>
    <property type="match status" value="1"/>
</dbReference>
<keyword evidence="2" id="KW-0732">Signal</keyword>
<dbReference type="VEuPathDB" id="TriTrypDB:Tb427_000248000"/>
<accession>M4SXV8</accession>
<reference evidence="3" key="1">
    <citation type="submission" date="2013-02" db="EMBL/GenBank/DDBJ databases">
        <authorList>
            <person name="Cross G.A.M."/>
            <person name="Kim H.-S."/>
            <person name="Wickstead B."/>
        </authorList>
    </citation>
    <scope>NUCLEOTIDE SEQUENCE</scope>
    <source>
        <strain evidence="3">Lister 427</strain>
    </source>
</reference>
<evidence type="ECO:0000313" key="3">
    <source>
        <dbReference type="EMBL" id="AGH60126.1"/>
    </source>
</evidence>
<feature type="region of interest" description="Disordered" evidence="1">
    <location>
        <begin position="393"/>
        <end position="463"/>
    </location>
</feature>